<protein>
    <submittedName>
        <fullName evidence="2">Uncharacterized protein</fullName>
    </submittedName>
</protein>
<comment type="caution">
    <text evidence="2">The sequence shown here is derived from an EMBL/GenBank/DDBJ whole genome shotgun (WGS) entry which is preliminary data.</text>
</comment>
<dbReference type="PANTHER" id="PTHR33710:SF79">
    <property type="entry name" value="OS06G0205337 PROTEIN"/>
    <property type="match status" value="1"/>
</dbReference>
<feature type="transmembrane region" description="Helical" evidence="1">
    <location>
        <begin position="80"/>
        <end position="100"/>
    </location>
</feature>
<evidence type="ECO:0000313" key="3">
    <source>
        <dbReference type="Proteomes" id="UP001396334"/>
    </source>
</evidence>
<dbReference type="PANTHER" id="PTHR33710">
    <property type="entry name" value="BNAC02G09200D PROTEIN"/>
    <property type="match status" value="1"/>
</dbReference>
<dbReference type="InterPro" id="IPR036691">
    <property type="entry name" value="Endo/exonu/phosph_ase_sf"/>
</dbReference>
<keyword evidence="3" id="KW-1185">Reference proteome</keyword>
<dbReference type="Gene3D" id="3.60.10.10">
    <property type="entry name" value="Endonuclease/exonuclease/phosphatase"/>
    <property type="match status" value="1"/>
</dbReference>
<proteinExistence type="predicted"/>
<dbReference type="Proteomes" id="UP001396334">
    <property type="component" value="Unassembled WGS sequence"/>
</dbReference>
<gene>
    <name evidence="2" type="ORF">V6N11_063240</name>
</gene>
<sequence length="330" mass="37277">MLESRSDQSEGHRSSSGFAVKHGVVTKDESLLGFSLVGVGGEVLKFLFQFLCLSCYGGIPVSGGVWSFRLLFFLCSMGMLSPLTLVLLMNQIHFLVAAWLCGGTKMQTLIYSSRKQQFWEIMSRLRDNSNDRWCILGDSNVVASPNDKSGGSPFDPAQARVFFEFLEDAGLLDLPIKGGSYSWSNLRIEEDSILEKLDRIVVSMEWNSAFPKAIGVMDAPIASYHSPIILFLNGIKKKVRERSNLNSKWLLEEECSRKISESWEPTPRCPSSQVFGRKLKQTKVKLMKWSKEVYGKGKRNIEKITSRILQLQNAPLTREKMIKENGWTMN</sequence>
<name>A0ABR2A1I8_9ROSI</name>
<organism evidence="2 3">
    <name type="scientific">Hibiscus sabdariffa</name>
    <name type="common">roselle</name>
    <dbReference type="NCBI Taxonomy" id="183260"/>
    <lineage>
        <taxon>Eukaryota</taxon>
        <taxon>Viridiplantae</taxon>
        <taxon>Streptophyta</taxon>
        <taxon>Embryophyta</taxon>
        <taxon>Tracheophyta</taxon>
        <taxon>Spermatophyta</taxon>
        <taxon>Magnoliopsida</taxon>
        <taxon>eudicotyledons</taxon>
        <taxon>Gunneridae</taxon>
        <taxon>Pentapetalae</taxon>
        <taxon>rosids</taxon>
        <taxon>malvids</taxon>
        <taxon>Malvales</taxon>
        <taxon>Malvaceae</taxon>
        <taxon>Malvoideae</taxon>
        <taxon>Hibiscus</taxon>
    </lineage>
</organism>
<keyword evidence="1" id="KW-0812">Transmembrane</keyword>
<dbReference type="EMBL" id="JBBPBN010000423">
    <property type="protein sequence ID" value="KAK8486853.1"/>
    <property type="molecule type" value="Genomic_DNA"/>
</dbReference>
<dbReference type="SUPFAM" id="SSF56219">
    <property type="entry name" value="DNase I-like"/>
    <property type="match status" value="1"/>
</dbReference>
<keyword evidence="1" id="KW-1133">Transmembrane helix</keyword>
<evidence type="ECO:0000256" key="1">
    <source>
        <dbReference type="SAM" id="Phobius"/>
    </source>
</evidence>
<accession>A0ABR2A1I8</accession>
<feature type="transmembrane region" description="Helical" evidence="1">
    <location>
        <begin position="46"/>
        <end position="68"/>
    </location>
</feature>
<reference evidence="2 3" key="1">
    <citation type="journal article" date="2024" name="G3 (Bethesda)">
        <title>Genome assembly of Hibiscus sabdariffa L. provides insights into metabolisms of medicinal natural products.</title>
        <authorList>
            <person name="Kim T."/>
        </authorList>
    </citation>
    <scope>NUCLEOTIDE SEQUENCE [LARGE SCALE GENOMIC DNA]</scope>
    <source>
        <strain evidence="2">TK-2024</strain>
        <tissue evidence="2">Old leaves</tissue>
    </source>
</reference>
<evidence type="ECO:0000313" key="2">
    <source>
        <dbReference type="EMBL" id="KAK8486853.1"/>
    </source>
</evidence>
<keyword evidence="1" id="KW-0472">Membrane</keyword>